<dbReference type="CDD" id="cd07037">
    <property type="entry name" value="TPP_PYR_MenD"/>
    <property type="match status" value="1"/>
</dbReference>
<dbReference type="Proteomes" id="UP001442841">
    <property type="component" value="Chromosome"/>
</dbReference>
<evidence type="ECO:0000259" key="7">
    <source>
        <dbReference type="Pfam" id="PF02776"/>
    </source>
</evidence>
<dbReference type="CDD" id="cd02009">
    <property type="entry name" value="TPP_SHCHC_synthase"/>
    <property type="match status" value="1"/>
</dbReference>
<evidence type="ECO:0000256" key="2">
    <source>
        <dbReference type="ARBA" id="ARBA00022723"/>
    </source>
</evidence>
<comment type="pathway">
    <text evidence="6">Quinol/quinone metabolism; 1,4-dihydroxy-2-naphthoate biosynthesis; 1,4-dihydroxy-2-naphthoate from chorismate: step 2/7.</text>
</comment>
<name>A0ABZ3FVY1_9ACTN</name>
<comment type="catalytic activity">
    <reaction evidence="6">
        <text>isochorismate + 2-oxoglutarate + H(+) = 5-enolpyruvoyl-6-hydroxy-2-succinyl-cyclohex-3-ene-1-carboxylate + CO2</text>
        <dbReference type="Rhea" id="RHEA:25593"/>
        <dbReference type="ChEBI" id="CHEBI:15378"/>
        <dbReference type="ChEBI" id="CHEBI:16526"/>
        <dbReference type="ChEBI" id="CHEBI:16810"/>
        <dbReference type="ChEBI" id="CHEBI:29780"/>
        <dbReference type="ChEBI" id="CHEBI:58818"/>
        <dbReference type="EC" id="2.2.1.9"/>
    </reaction>
</comment>
<dbReference type="InterPro" id="IPR029061">
    <property type="entry name" value="THDP-binding"/>
</dbReference>
<evidence type="ECO:0000256" key="3">
    <source>
        <dbReference type="ARBA" id="ARBA00022842"/>
    </source>
</evidence>
<comment type="subunit">
    <text evidence="6">Homodimer.</text>
</comment>
<dbReference type="SUPFAM" id="SSF52518">
    <property type="entry name" value="Thiamin diphosphate-binding fold (THDP-binding)"/>
    <property type="match status" value="2"/>
</dbReference>
<keyword evidence="2 6" id="KW-0479">Metal-binding</keyword>
<evidence type="ECO:0000256" key="1">
    <source>
        <dbReference type="ARBA" id="ARBA00022679"/>
    </source>
</evidence>
<comment type="cofactor">
    <cofactor evidence="6">
        <name>thiamine diphosphate</name>
        <dbReference type="ChEBI" id="CHEBI:58937"/>
    </cofactor>
    <text evidence="6">Binds 1 thiamine pyrophosphate per subunit.</text>
</comment>
<dbReference type="Pfam" id="PF02776">
    <property type="entry name" value="TPP_enzyme_N"/>
    <property type="match status" value="1"/>
</dbReference>
<dbReference type="EC" id="2.2.1.9" evidence="6"/>
<comment type="similarity">
    <text evidence="6">Belongs to the TPP enzyme family. MenD subfamily.</text>
</comment>
<protein>
    <recommendedName>
        <fullName evidence="6">2-succinyl-5-enolpyruvyl-6-hydroxy-3-cyclohexene-1-carboxylate synthase</fullName>
        <shortName evidence="6">SEPHCHC synthase</shortName>
        <ecNumber evidence="6">2.2.1.9</ecNumber>
    </recommendedName>
    <alternativeName>
        <fullName evidence="6">Menaquinone biosynthesis protein MenD</fullName>
    </alternativeName>
</protein>
<keyword evidence="6" id="KW-0474">Menaquinone biosynthesis</keyword>
<dbReference type="Gene3D" id="3.40.50.970">
    <property type="match status" value="2"/>
</dbReference>
<keyword evidence="4 6" id="KW-0786">Thiamine pyrophosphate</keyword>
<evidence type="ECO:0000313" key="8">
    <source>
        <dbReference type="EMBL" id="XAN08942.1"/>
    </source>
</evidence>
<evidence type="ECO:0000313" key="9">
    <source>
        <dbReference type="Proteomes" id="UP001442841"/>
    </source>
</evidence>
<gene>
    <name evidence="6 8" type="primary">menD</name>
    <name evidence="8" type="ORF">AADG42_17055</name>
</gene>
<dbReference type="RefSeq" id="WP_425310376.1">
    <property type="nucleotide sequence ID" value="NZ_CP154795.1"/>
</dbReference>
<dbReference type="Gene3D" id="3.40.50.1220">
    <property type="entry name" value="TPP-binding domain"/>
    <property type="match status" value="1"/>
</dbReference>
<dbReference type="GO" id="GO:0070204">
    <property type="term" value="F:2-succinyl-5-enolpyruvyl-6-hydroxy-3-cyclohexene-1-carboxylic-acid synthase activity"/>
    <property type="evidence" value="ECO:0007669"/>
    <property type="project" value="UniProtKB-EC"/>
</dbReference>
<dbReference type="PIRSF" id="PIRSF004983">
    <property type="entry name" value="MenD"/>
    <property type="match status" value="1"/>
</dbReference>
<keyword evidence="1 6" id="KW-0808">Transferase</keyword>
<dbReference type="PANTHER" id="PTHR42916">
    <property type="entry name" value="2-SUCCINYL-5-ENOLPYRUVYL-6-HYDROXY-3-CYCLOHEXENE-1-CARBOXYLATE SYNTHASE"/>
    <property type="match status" value="1"/>
</dbReference>
<comment type="cofactor">
    <cofactor evidence="6">
        <name>Mg(2+)</name>
        <dbReference type="ChEBI" id="CHEBI:18420"/>
    </cofactor>
    <cofactor evidence="6">
        <name>Mn(2+)</name>
        <dbReference type="ChEBI" id="CHEBI:29035"/>
    </cofactor>
</comment>
<proteinExistence type="inferred from homology"/>
<dbReference type="InterPro" id="IPR004433">
    <property type="entry name" value="MenaQ_synth_MenD"/>
</dbReference>
<keyword evidence="9" id="KW-1185">Reference proteome</keyword>
<comment type="function">
    <text evidence="6">Catalyzes the thiamine diphosphate-dependent decarboxylation of 2-oxoglutarate and the subsequent addition of the resulting succinic semialdehyde-thiamine pyrophosphate anion to isochorismate to yield 2-succinyl-5-enolpyruvyl-6-hydroxy-3-cyclohexene-1-carboxylate (SEPHCHC).</text>
</comment>
<dbReference type="NCBIfam" id="TIGR00173">
    <property type="entry name" value="menD"/>
    <property type="match status" value="1"/>
</dbReference>
<reference evidence="8 9" key="1">
    <citation type="submission" date="2024-04" db="EMBL/GenBank/DDBJ databases">
        <title>Isolation of an actinomycete strain from pig manure.</title>
        <authorList>
            <person name="Gong T."/>
            <person name="Yu Z."/>
            <person name="An M."/>
            <person name="Wei C."/>
            <person name="Yang W."/>
            <person name="Liu L."/>
        </authorList>
    </citation>
    <scope>NUCLEOTIDE SEQUENCE [LARGE SCALE GENOMIC DNA]</scope>
    <source>
        <strain evidence="8 9">ZF39</strain>
    </source>
</reference>
<sequence>MTATHCARTVVSALLQLGVRHVVLCPGSRSAPLAFAWEQAARDGRVELHVRIDERAAGFLALGLAKASGRVVPIVTTSGTAVGNLLPAVMEAAHSGVPIMVLSADRPATMLHTGANQTTDQARLFERFTRGVAEISGGEGTPQAWAFQVSRLVATALGVRTRDPGPVQLNIAFAEPLVPTDGDWPEVTPTRVTPPVATPNVVRVPSRGTVALVGDCAPAVGDRAAGLAMWSEVPILSEPSGNARFGPAIRTYRLLLDTELAGKITRVLLFGHPTLSRPVSRLLARDDVEVIAVTGGARWVDPGVNVARVIDAVEIVPDGTGWDMEWIMAGLELGDRIDAELGDELSGLTVAAAVWQSLTSDDTLVIGSSNPIRDLDLAPVAETAPRAYANRGLAGIDGTLATAQGIALIHGPTTVLLGDLTFLHDVGSLLIGPLERAPDLRVVVVNDDGGSIFHLLEQGADEYAASFERIFGTPTRVRIGPLAEAYGWRHREVTDLATLRTLLAEPVSGREIVEIRVSRDDRRAQAARLIALGSSLT</sequence>
<keyword evidence="3 6" id="KW-0460">Magnesium</keyword>
<feature type="domain" description="Thiamine pyrophosphate enzyme N-terminal TPP-binding" evidence="7">
    <location>
        <begin position="7"/>
        <end position="122"/>
    </location>
</feature>
<evidence type="ECO:0000256" key="4">
    <source>
        <dbReference type="ARBA" id="ARBA00023052"/>
    </source>
</evidence>
<accession>A0ABZ3FVY1</accession>
<dbReference type="PANTHER" id="PTHR42916:SF1">
    <property type="entry name" value="PROTEIN PHYLLO, CHLOROPLASTIC"/>
    <property type="match status" value="1"/>
</dbReference>
<comment type="pathway">
    <text evidence="6">Quinol/quinone metabolism; menaquinone biosynthesis.</text>
</comment>
<keyword evidence="5 6" id="KW-0464">Manganese</keyword>
<dbReference type="HAMAP" id="MF_01659">
    <property type="entry name" value="MenD"/>
    <property type="match status" value="1"/>
</dbReference>
<evidence type="ECO:0000256" key="6">
    <source>
        <dbReference type="HAMAP-Rule" id="MF_01659"/>
    </source>
</evidence>
<organism evidence="8 9">
    <name type="scientific">Ammonicoccus fulvus</name>
    <dbReference type="NCBI Taxonomy" id="3138240"/>
    <lineage>
        <taxon>Bacteria</taxon>
        <taxon>Bacillati</taxon>
        <taxon>Actinomycetota</taxon>
        <taxon>Actinomycetes</taxon>
        <taxon>Propionibacteriales</taxon>
        <taxon>Propionibacteriaceae</taxon>
        <taxon>Ammonicoccus</taxon>
    </lineage>
</organism>
<dbReference type="EMBL" id="CP154795">
    <property type="protein sequence ID" value="XAN08942.1"/>
    <property type="molecule type" value="Genomic_DNA"/>
</dbReference>
<dbReference type="InterPro" id="IPR012001">
    <property type="entry name" value="Thiamin_PyroP_enz_TPP-bd_dom"/>
</dbReference>
<evidence type="ECO:0000256" key="5">
    <source>
        <dbReference type="ARBA" id="ARBA00023211"/>
    </source>
</evidence>